<proteinExistence type="inferred from homology"/>
<evidence type="ECO:0000256" key="2">
    <source>
        <dbReference type="ARBA" id="ARBA00022801"/>
    </source>
</evidence>
<dbReference type="InterPro" id="IPR029058">
    <property type="entry name" value="AB_hydrolase_fold"/>
</dbReference>
<dbReference type="AlphaFoldDB" id="A0A858RMX5"/>
<protein>
    <submittedName>
        <fullName evidence="4">Alpha/beta hydrolase</fullName>
    </submittedName>
</protein>
<evidence type="ECO:0000313" key="5">
    <source>
        <dbReference type="Proteomes" id="UP000501812"/>
    </source>
</evidence>
<dbReference type="RefSeq" id="WP_169456260.1">
    <property type="nucleotide sequence ID" value="NZ_CP051774.1"/>
</dbReference>
<comment type="similarity">
    <text evidence="1">Belongs to the esterase D family.</text>
</comment>
<feature type="signal peptide" evidence="3">
    <location>
        <begin position="1"/>
        <end position="19"/>
    </location>
</feature>
<dbReference type="GO" id="GO:0016788">
    <property type="term" value="F:hydrolase activity, acting on ester bonds"/>
    <property type="evidence" value="ECO:0007669"/>
    <property type="project" value="TreeGrafter"/>
</dbReference>
<keyword evidence="3" id="KW-0732">Signal</keyword>
<sequence length="314" mass="34889">MIRSLIPALVLTCAPPASLLAQEVAAKPFQLDRCEEFVLKSQQCGEYRIMVSLPEGKPPEGGHAITYVLDGDELFPVVTSVLRLQAGTGKLSKHNGITPGIVVGIGYGGESRRDLDYTLPSPAGPPETYRNGKPYPPREGGGAEKFFAFLDTELRPVIEKKYAVNRERQTLMGNGYGGLFALHVLFTHTDAFQSYIASSPSVWWNNRYLLQEEAAFAERVAKSPVKARLVMTAGSLEQSLTRIEAAWPEDEREEHRLKITRRKMVDNTRELAWRLEALRGHGLSSEYRIFEGESHKSVVPMAISHALPFAFPPP</sequence>
<dbReference type="InterPro" id="IPR000801">
    <property type="entry name" value="Esterase-like"/>
</dbReference>
<dbReference type="PANTHER" id="PTHR40841">
    <property type="entry name" value="SIDEROPHORE TRIACETYLFUSARININE C ESTERASE"/>
    <property type="match status" value="1"/>
</dbReference>
<dbReference type="Proteomes" id="UP000501812">
    <property type="component" value="Chromosome"/>
</dbReference>
<dbReference type="SUPFAM" id="SSF53474">
    <property type="entry name" value="alpha/beta-Hydrolases"/>
    <property type="match status" value="1"/>
</dbReference>
<dbReference type="InterPro" id="IPR052558">
    <property type="entry name" value="Siderophore_Hydrolase_D"/>
</dbReference>
<accession>A0A858RMX5</accession>
<evidence type="ECO:0000313" key="4">
    <source>
        <dbReference type="EMBL" id="QJE97834.1"/>
    </source>
</evidence>
<dbReference type="PANTHER" id="PTHR40841:SF2">
    <property type="entry name" value="SIDEROPHORE-DEGRADING ESTERASE (EUROFUNG)"/>
    <property type="match status" value="1"/>
</dbReference>
<dbReference type="KEGG" id="luo:HHL09_19275"/>
<dbReference type="Pfam" id="PF00756">
    <property type="entry name" value="Esterase"/>
    <property type="match status" value="1"/>
</dbReference>
<keyword evidence="5" id="KW-1185">Reference proteome</keyword>
<gene>
    <name evidence="4" type="ORF">HHL09_19275</name>
</gene>
<dbReference type="EMBL" id="CP051774">
    <property type="protein sequence ID" value="QJE97834.1"/>
    <property type="molecule type" value="Genomic_DNA"/>
</dbReference>
<reference evidence="4 5" key="1">
    <citation type="submission" date="2020-04" db="EMBL/GenBank/DDBJ databases">
        <title>Luteolibacter sp. G-1-1-1 isolated from soil.</title>
        <authorList>
            <person name="Dahal R.H."/>
        </authorList>
    </citation>
    <scope>NUCLEOTIDE SEQUENCE [LARGE SCALE GENOMIC DNA]</scope>
    <source>
        <strain evidence="4 5">G-1-1-1</strain>
    </source>
</reference>
<name>A0A858RMX5_9BACT</name>
<feature type="chain" id="PRO_5032479177" evidence="3">
    <location>
        <begin position="20"/>
        <end position="314"/>
    </location>
</feature>
<evidence type="ECO:0000256" key="3">
    <source>
        <dbReference type="SAM" id="SignalP"/>
    </source>
</evidence>
<keyword evidence="2 4" id="KW-0378">Hydrolase</keyword>
<evidence type="ECO:0000256" key="1">
    <source>
        <dbReference type="ARBA" id="ARBA00005622"/>
    </source>
</evidence>
<organism evidence="4 5">
    <name type="scientific">Luteolibacter luteus</name>
    <dbReference type="NCBI Taxonomy" id="2728835"/>
    <lineage>
        <taxon>Bacteria</taxon>
        <taxon>Pseudomonadati</taxon>
        <taxon>Verrucomicrobiota</taxon>
        <taxon>Verrucomicrobiia</taxon>
        <taxon>Verrucomicrobiales</taxon>
        <taxon>Verrucomicrobiaceae</taxon>
        <taxon>Luteolibacter</taxon>
    </lineage>
</organism>
<dbReference type="Gene3D" id="3.40.50.1820">
    <property type="entry name" value="alpha/beta hydrolase"/>
    <property type="match status" value="1"/>
</dbReference>